<dbReference type="RefSeq" id="WP_145097636.1">
    <property type="nucleotide sequence ID" value="NZ_CP036274.1"/>
</dbReference>
<dbReference type="InterPro" id="IPR045628">
    <property type="entry name" value="Lhr_WH_dom"/>
</dbReference>
<feature type="domain" description="Helicase ATP-binding" evidence="9">
    <location>
        <begin position="29"/>
        <end position="223"/>
    </location>
</feature>
<dbReference type="Pfam" id="PF23234">
    <property type="entry name" value="WHD_4th_Lhr"/>
    <property type="match status" value="1"/>
</dbReference>
<dbReference type="Pfam" id="PF00271">
    <property type="entry name" value="Helicase_C"/>
    <property type="match status" value="1"/>
</dbReference>
<dbReference type="PANTHER" id="PTHR47962">
    <property type="entry name" value="ATP-DEPENDENT HELICASE LHR-RELATED-RELATED"/>
    <property type="match status" value="1"/>
</dbReference>
<dbReference type="PANTHER" id="PTHR47962:SF5">
    <property type="entry name" value="ATP-DEPENDENT HELICASE LHR-RELATED"/>
    <property type="match status" value="1"/>
</dbReference>
<dbReference type="InterPro" id="IPR014001">
    <property type="entry name" value="Helicase_ATP-bd"/>
</dbReference>
<dbReference type="GO" id="GO:0006281">
    <property type="term" value="P:DNA repair"/>
    <property type="evidence" value="ECO:0007669"/>
    <property type="project" value="UniProtKB-KW"/>
</dbReference>
<evidence type="ECO:0000256" key="6">
    <source>
        <dbReference type="ARBA" id="ARBA00023125"/>
    </source>
</evidence>
<dbReference type="Pfam" id="PF08494">
    <property type="entry name" value="DEAD_assoc"/>
    <property type="match status" value="1"/>
</dbReference>
<dbReference type="EC" id="3.6.4.12" evidence="11"/>
<evidence type="ECO:0000259" key="10">
    <source>
        <dbReference type="PROSITE" id="PS51194"/>
    </source>
</evidence>
<keyword evidence="8" id="KW-0413">Isomerase</keyword>
<proteinExistence type="predicted"/>
<dbReference type="InterPro" id="IPR011545">
    <property type="entry name" value="DEAD/DEAH_box_helicase_dom"/>
</dbReference>
<dbReference type="Pfam" id="PF19306">
    <property type="entry name" value="WHD_Lhr"/>
    <property type="match status" value="1"/>
</dbReference>
<dbReference type="GO" id="GO:0003678">
    <property type="term" value="F:DNA helicase activity"/>
    <property type="evidence" value="ECO:0007669"/>
    <property type="project" value="UniProtKB-EC"/>
</dbReference>
<evidence type="ECO:0000256" key="7">
    <source>
        <dbReference type="ARBA" id="ARBA00023204"/>
    </source>
</evidence>
<dbReference type="Pfam" id="PF00270">
    <property type="entry name" value="DEAD"/>
    <property type="match status" value="1"/>
</dbReference>
<dbReference type="Pfam" id="PF23235">
    <property type="entry name" value="WHD_3rd_Lhr"/>
    <property type="match status" value="1"/>
</dbReference>
<name>A0A517YLH5_9BACT</name>
<dbReference type="InterPro" id="IPR055367">
    <property type="entry name" value="WH4_Lhr"/>
</dbReference>
<gene>
    <name evidence="11" type="primary">recQ_3</name>
    <name evidence="11" type="ORF">ETAA8_62390</name>
</gene>
<dbReference type="InterPro" id="IPR013701">
    <property type="entry name" value="Lhr-like_DEAD/DEAH_assoc"/>
</dbReference>
<dbReference type="CDD" id="cd18796">
    <property type="entry name" value="SF2_C_LHR"/>
    <property type="match status" value="1"/>
</dbReference>
<evidence type="ECO:0000313" key="12">
    <source>
        <dbReference type="Proteomes" id="UP000315017"/>
    </source>
</evidence>
<evidence type="ECO:0000256" key="4">
    <source>
        <dbReference type="ARBA" id="ARBA00022806"/>
    </source>
</evidence>
<evidence type="ECO:0000256" key="3">
    <source>
        <dbReference type="ARBA" id="ARBA00022801"/>
    </source>
</evidence>
<dbReference type="PROSITE" id="PS51194">
    <property type="entry name" value="HELICASE_CTER"/>
    <property type="match status" value="1"/>
</dbReference>
<dbReference type="InterPro" id="IPR001650">
    <property type="entry name" value="Helicase_C-like"/>
</dbReference>
<accession>A0A517YLH5</accession>
<keyword evidence="12" id="KW-1185">Reference proteome</keyword>
<reference evidence="11 12" key="1">
    <citation type="submission" date="2019-02" db="EMBL/GenBank/DDBJ databases">
        <title>Deep-cultivation of Planctomycetes and their phenomic and genomic characterization uncovers novel biology.</title>
        <authorList>
            <person name="Wiegand S."/>
            <person name="Jogler M."/>
            <person name="Boedeker C."/>
            <person name="Pinto D."/>
            <person name="Vollmers J."/>
            <person name="Rivas-Marin E."/>
            <person name="Kohn T."/>
            <person name="Peeters S.H."/>
            <person name="Heuer A."/>
            <person name="Rast P."/>
            <person name="Oberbeckmann S."/>
            <person name="Bunk B."/>
            <person name="Jeske O."/>
            <person name="Meyerdierks A."/>
            <person name="Storesund J.E."/>
            <person name="Kallscheuer N."/>
            <person name="Luecker S."/>
            <person name="Lage O.M."/>
            <person name="Pohl T."/>
            <person name="Merkel B.J."/>
            <person name="Hornburger P."/>
            <person name="Mueller R.-W."/>
            <person name="Bruemmer F."/>
            <person name="Labrenz M."/>
            <person name="Spormann A.M."/>
            <person name="Op den Camp H."/>
            <person name="Overmann J."/>
            <person name="Amann R."/>
            <person name="Jetten M.S.M."/>
            <person name="Mascher T."/>
            <person name="Medema M.H."/>
            <person name="Devos D.P."/>
            <person name="Kaster A.-K."/>
            <person name="Ovreas L."/>
            <person name="Rohde M."/>
            <person name="Galperin M.Y."/>
            <person name="Jogler C."/>
        </authorList>
    </citation>
    <scope>NUCLEOTIDE SEQUENCE [LARGE SCALE GENOMIC DNA]</scope>
    <source>
        <strain evidence="11 12">ETA_A8</strain>
    </source>
</reference>
<feature type="domain" description="Helicase C-terminal" evidence="10">
    <location>
        <begin position="264"/>
        <end position="414"/>
    </location>
</feature>
<dbReference type="EMBL" id="CP036274">
    <property type="protein sequence ID" value="QDU31086.1"/>
    <property type="molecule type" value="Genomic_DNA"/>
</dbReference>
<dbReference type="InterPro" id="IPR027417">
    <property type="entry name" value="P-loop_NTPase"/>
</dbReference>
<dbReference type="CDD" id="cd17922">
    <property type="entry name" value="DEXHc_LHR-like"/>
    <property type="match status" value="1"/>
</dbReference>
<dbReference type="SMART" id="SM00490">
    <property type="entry name" value="HELICc"/>
    <property type="match status" value="1"/>
</dbReference>
<evidence type="ECO:0000256" key="2">
    <source>
        <dbReference type="ARBA" id="ARBA00022763"/>
    </source>
</evidence>
<protein>
    <submittedName>
        <fullName evidence="11">ATP-dependent DNA helicase RecQ</fullName>
        <ecNumber evidence="11">3.6.4.12</ecNumber>
    </submittedName>
</protein>
<keyword evidence="5" id="KW-0067">ATP-binding</keyword>
<dbReference type="InterPro" id="IPR055368">
    <property type="entry name" value="WH3_Lhr"/>
</dbReference>
<keyword evidence="2" id="KW-0227">DNA damage</keyword>
<dbReference type="SUPFAM" id="SSF52540">
    <property type="entry name" value="P-loop containing nucleoside triphosphate hydrolases"/>
    <property type="match status" value="1"/>
</dbReference>
<dbReference type="OrthoDB" id="9774462at2"/>
<evidence type="ECO:0000259" key="9">
    <source>
        <dbReference type="PROSITE" id="PS51192"/>
    </source>
</evidence>
<dbReference type="SMART" id="SM00487">
    <property type="entry name" value="DEXDc"/>
    <property type="match status" value="1"/>
</dbReference>
<keyword evidence="7" id="KW-0234">DNA repair</keyword>
<evidence type="ECO:0000256" key="8">
    <source>
        <dbReference type="ARBA" id="ARBA00023235"/>
    </source>
</evidence>
<dbReference type="PROSITE" id="PS51192">
    <property type="entry name" value="HELICASE_ATP_BIND_1"/>
    <property type="match status" value="1"/>
</dbReference>
<evidence type="ECO:0000313" key="11">
    <source>
        <dbReference type="EMBL" id="QDU31086.1"/>
    </source>
</evidence>
<dbReference type="Gene3D" id="3.40.50.300">
    <property type="entry name" value="P-loop containing nucleotide triphosphate hydrolases"/>
    <property type="match status" value="2"/>
</dbReference>
<sequence length="1464" mass="162130">MVGFNFHPLVERWFRQRFGEPTPPQLAGWPHISRGEHTLIAAPTGSGKTLAAFLVCLDRLFRRWLAGDMPDGIDVVYLSPLKALSNDIQRNLQTPLQEICELAIQEGLPAWPIRVAVRTGDTPAAQRQAMLRKPPHILVTTPESLYLLLTSQKSRDLLRTVSTVIVDEIHALARDKRGSHLSLSLERLTAICDRPPTRIGLSATQKPLDQIGAFLVGGQGLDAAGNRVGPVIIDGGHVRNLDLALVVPPSELQAVCSGDQWGEVYDKLIALIQSHRSTLIFVNTRRMAERVAHSLTQLLGDEAVASHHGSLAKEIRLDAEQRLKAGELKAIVATASLEMGIDIGYIDLVCQIGSPRSIATFLQRIGRSGHNLGATPKGRLFPLTRDELLESLALIRAVRTGQLDQIEIPQQPLDILAQQIVATVASDEWEEDALFELCRGAWPYRNLPRTEFDAIIKMLSDGLKPGSKAGAYLHRDQINNRLKARRHARIAAITCGGAIPELGEYKVIIEGEGKQVGTVDEDFAIDSTVGNIFLLGNTSWRITQITRDEVIVADAGGAPPNIPFWFGEAPGRTMELSQELSNLRRELATNLVEEAWEPDAEGIAGPGLLVTPQNKDLMAWLMENCGACSWAAEQAIRYVAAQRAALGTVPTCTEVVFERFFDESGGMQLIIHAPMGARINRAWGLAMRKRFCRSFDFELQAAADDNGVLLSIGPQHSFAIESLFGMLHAGNAQELLEQAVFAVPMFGIRWRWNITRALGVLRSSGGKRVPPFLQKYRAEDLLAATFPETVGCLENHHGDIEMPDHPLVRQTMHDCLHEAMDLPRWLDALHQVKAGTIKFTPVDTREPSPFAHQLLNARPYAFLDDAPLEERRTRAVTTRRGLAIDQMRDLARLDPAAIAQVTEEAWPFARDADEVHDILLTMVVLRDDEAQPWQQWLKQLAAGGRVYAGKWADGEKFWFATERWPLIRAAYPAVKIDPPPKLPAALDVTMEGIDARVEVVRGRIAVSGPVTATALAAKIHLEPSQVFASFESIEGQGSVMRGRYSEAAFASRDPATLEWCDRRLLARIHRLTLDGLRRRIQPVAPEVFVDYLTRLHGLTPDSQRQGEVGIRQAVTQLQGFELAAGTWEDKILSARVSDWDPSGLDHLFLCGELAWGRFQPPKRDEDDKPLSGMTRVMPITLALREDLAWLLPPERTPCDANLGGKARDVIAALQARGALFQHDLRAITGLLPTELDESLRECAAAGLVSADTFAAVRAIAGKADLQRKKSAFLRRHTTGSTLPPRTNATGRWSLFPGVVESVEREVRLEKWCRLLLARYGVVFRDLLAREVSAPAWWELVRVLRRLELRGEIRGGRFIAGIGEQYALESAVSRLRELRDAPDDEQWCLISAVDPLNLSGHVTAGPKIPAMHKNCLILQRGRCVAAKISGRIEFYVEVSQMQQLAMRRSLQLGYKVQAPQLAVAK</sequence>
<dbReference type="InterPro" id="IPR052511">
    <property type="entry name" value="ATP-dep_Helicase"/>
</dbReference>
<dbReference type="GO" id="GO:0003677">
    <property type="term" value="F:DNA binding"/>
    <property type="evidence" value="ECO:0007669"/>
    <property type="project" value="UniProtKB-KW"/>
</dbReference>
<dbReference type="Proteomes" id="UP000315017">
    <property type="component" value="Chromosome"/>
</dbReference>
<keyword evidence="4 11" id="KW-0347">Helicase</keyword>
<organism evidence="11 12">
    <name type="scientific">Anatilimnocola aggregata</name>
    <dbReference type="NCBI Taxonomy" id="2528021"/>
    <lineage>
        <taxon>Bacteria</taxon>
        <taxon>Pseudomonadati</taxon>
        <taxon>Planctomycetota</taxon>
        <taxon>Planctomycetia</taxon>
        <taxon>Pirellulales</taxon>
        <taxon>Pirellulaceae</taxon>
        <taxon>Anatilimnocola</taxon>
    </lineage>
</organism>
<evidence type="ECO:0000256" key="5">
    <source>
        <dbReference type="ARBA" id="ARBA00022840"/>
    </source>
</evidence>
<keyword evidence="6" id="KW-0238">DNA-binding</keyword>
<dbReference type="KEGG" id="aagg:ETAA8_62390"/>
<keyword evidence="1" id="KW-0547">Nucleotide-binding</keyword>
<evidence type="ECO:0000256" key="1">
    <source>
        <dbReference type="ARBA" id="ARBA00022741"/>
    </source>
</evidence>
<dbReference type="GO" id="GO:0016887">
    <property type="term" value="F:ATP hydrolysis activity"/>
    <property type="evidence" value="ECO:0007669"/>
    <property type="project" value="TreeGrafter"/>
</dbReference>
<dbReference type="GO" id="GO:0005524">
    <property type="term" value="F:ATP binding"/>
    <property type="evidence" value="ECO:0007669"/>
    <property type="project" value="UniProtKB-KW"/>
</dbReference>
<keyword evidence="3 11" id="KW-0378">Hydrolase</keyword>